<accession>A0ABW7JVJ6</accession>
<dbReference type="Pfam" id="PF19545">
    <property type="entry name" value="DUF6069"/>
    <property type="match status" value="1"/>
</dbReference>
<sequence>MTNTAPDRLSSLKALRLSRVEGVVGTVLVALAINLVIWLIGLAAGASYDAQDGDEIMRVAPGGVIFLSTLPTIVGMTAAALLSLKWPVILRVAQVVGPVLAIATIAGTVMTKFDSTTSQVFLSLMHVALAAVLYVGLEGMRRNLAK</sequence>
<reference evidence="2 3" key="1">
    <citation type="submission" date="2024-10" db="EMBL/GenBank/DDBJ databases">
        <authorList>
            <person name="Riesco R."/>
        </authorList>
    </citation>
    <scope>NUCLEOTIDE SEQUENCE [LARGE SCALE GENOMIC DNA]</scope>
    <source>
        <strain evidence="2 3">NCIMB 15449</strain>
    </source>
</reference>
<feature type="transmembrane region" description="Helical" evidence="1">
    <location>
        <begin position="64"/>
        <end position="83"/>
    </location>
</feature>
<comment type="caution">
    <text evidence="2">The sequence shown here is derived from an EMBL/GenBank/DDBJ whole genome shotgun (WGS) entry which is preliminary data.</text>
</comment>
<dbReference type="Proteomes" id="UP001609175">
    <property type="component" value="Unassembled WGS sequence"/>
</dbReference>
<name>A0ABW7JVJ6_9NOCA</name>
<gene>
    <name evidence="2" type="ORF">ACHIPZ_27325</name>
</gene>
<keyword evidence="1" id="KW-0472">Membrane</keyword>
<keyword evidence="1" id="KW-1133">Transmembrane helix</keyword>
<dbReference type="RefSeq" id="WP_395118741.1">
    <property type="nucleotide sequence ID" value="NZ_JBIMSO010000139.1"/>
</dbReference>
<feature type="transmembrane region" description="Helical" evidence="1">
    <location>
        <begin position="20"/>
        <end position="44"/>
    </location>
</feature>
<protein>
    <submittedName>
        <fullName evidence="2">DUF6069 family protein</fullName>
    </submittedName>
</protein>
<feature type="transmembrane region" description="Helical" evidence="1">
    <location>
        <begin position="95"/>
        <end position="113"/>
    </location>
</feature>
<evidence type="ECO:0000313" key="3">
    <source>
        <dbReference type="Proteomes" id="UP001609175"/>
    </source>
</evidence>
<proteinExistence type="predicted"/>
<evidence type="ECO:0000313" key="2">
    <source>
        <dbReference type="EMBL" id="MFH5211884.1"/>
    </source>
</evidence>
<evidence type="ECO:0000256" key="1">
    <source>
        <dbReference type="SAM" id="Phobius"/>
    </source>
</evidence>
<feature type="transmembrane region" description="Helical" evidence="1">
    <location>
        <begin position="119"/>
        <end position="137"/>
    </location>
</feature>
<organism evidence="2 3">
    <name type="scientific">Antrihabitans spumae</name>
    <dbReference type="NCBI Taxonomy" id="3373370"/>
    <lineage>
        <taxon>Bacteria</taxon>
        <taxon>Bacillati</taxon>
        <taxon>Actinomycetota</taxon>
        <taxon>Actinomycetes</taxon>
        <taxon>Mycobacteriales</taxon>
        <taxon>Nocardiaceae</taxon>
        <taxon>Antrihabitans</taxon>
    </lineage>
</organism>
<keyword evidence="1" id="KW-0812">Transmembrane</keyword>
<dbReference type="InterPro" id="IPR045713">
    <property type="entry name" value="DUF6069"/>
</dbReference>
<dbReference type="EMBL" id="JBIMSO010000139">
    <property type="protein sequence ID" value="MFH5211884.1"/>
    <property type="molecule type" value="Genomic_DNA"/>
</dbReference>